<protein>
    <recommendedName>
        <fullName evidence="4">Lipoprotein</fullName>
    </recommendedName>
</protein>
<evidence type="ECO:0008006" key="4">
    <source>
        <dbReference type="Google" id="ProtNLM"/>
    </source>
</evidence>
<comment type="caution">
    <text evidence="2">The sequence shown here is derived from an EMBL/GenBank/DDBJ whole genome shotgun (WGS) entry which is preliminary data.</text>
</comment>
<dbReference type="PROSITE" id="PS51257">
    <property type="entry name" value="PROKAR_LIPOPROTEIN"/>
    <property type="match status" value="1"/>
</dbReference>
<sequence>MVSRICALLLSGVLLTACSCQKSEPGTRREEQPRVTATAQRDALSHPTPYIPPQCYTKTTAEGGRVHNPCFACHQRSVTPNYLEDADVQQTYAFPGPAMRNPWTNLFVDRRQAVAAMPDEELLAYVRQSNYFAEDGSLKLAKALEKVPAQWDANGNGTWDGWTPDIQFRFDEHGFDRLADGGYTGWRAFGYYPFPGTFWPTNGSFGDVLIRLPEAFRQDAAGRFDLATYELNLAITEAMIARRDVEIAPTDEKKLGVDLDGDGRLGKARQVKYVWIPGKGTMLSWVGAAQTLQRAGQVHLAAGLFPEGTEFAHGVYYLDVVDGKPTLARRMKELRYMLKRGWMTYGDHERAAAEEALEAIKKPDDTRAAKGNIELGVGNRAGWTLQGFIEDARGELRPQTHEENTFCMGCHSGVGATDDSVFSFGRKLPGSEFQAGWFHWSQRDLKGLREPRRADGRYEYTYYLEQNGAGDELRANTEVLSRFFTADGKPRPEALEALHSDISMLLLPSPERALRMNKAYRLIVREQSFIRGRDATVEPAMNVHRDLSASDVELATGITEPATGPRTGNVTVYPGLPEKNAGLERKAAEAKLTDSQVTARQH</sequence>
<keyword evidence="1" id="KW-0732">Signal</keyword>
<proteinExistence type="predicted"/>
<accession>A0ABT4A456</accession>
<dbReference type="Proteomes" id="UP001207654">
    <property type="component" value="Unassembled WGS sequence"/>
</dbReference>
<evidence type="ECO:0000313" key="3">
    <source>
        <dbReference type="Proteomes" id="UP001207654"/>
    </source>
</evidence>
<feature type="signal peptide" evidence="1">
    <location>
        <begin position="1"/>
        <end position="22"/>
    </location>
</feature>
<feature type="chain" id="PRO_5047294486" description="Lipoprotein" evidence="1">
    <location>
        <begin position="23"/>
        <end position="602"/>
    </location>
</feature>
<reference evidence="2 3" key="1">
    <citation type="submission" date="2022-11" db="EMBL/GenBank/DDBJ databases">
        <title>Minimal conservation of predation-associated metabolite biosynthetic gene clusters underscores biosynthetic potential of Myxococcota including descriptions for ten novel species: Archangium lansinium sp. nov., Myxococcus landrumus sp. nov., Nannocystis bai.</title>
        <authorList>
            <person name="Ahearne A."/>
            <person name="Stevens C."/>
            <person name="Phillips K."/>
        </authorList>
    </citation>
    <scope>NUCLEOTIDE SEQUENCE [LARGE SCALE GENOMIC DNA]</scope>
    <source>
        <strain evidence="2 3">MIWBW</strain>
    </source>
</reference>
<name>A0ABT4A456_9BACT</name>
<keyword evidence="3" id="KW-1185">Reference proteome</keyword>
<dbReference type="RefSeq" id="WP_267535295.1">
    <property type="nucleotide sequence ID" value="NZ_JAPNKA010000001.1"/>
</dbReference>
<gene>
    <name evidence="2" type="ORF">OV287_18160</name>
</gene>
<evidence type="ECO:0000256" key="1">
    <source>
        <dbReference type="SAM" id="SignalP"/>
    </source>
</evidence>
<evidence type="ECO:0000313" key="2">
    <source>
        <dbReference type="EMBL" id="MCY1076403.1"/>
    </source>
</evidence>
<organism evidence="2 3">
    <name type="scientific">Archangium lansingense</name>
    <dbReference type="NCBI Taxonomy" id="2995310"/>
    <lineage>
        <taxon>Bacteria</taxon>
        <taxon>Pseudomonadati</taxon>
        <taxon>Myxococcota</taxon>
        <taxon>Myxococcia</taxon>
        <taxon>Myxococcales</taxon>
        <taxon>Cystobacterineae</taxon>
        <taxon>Archangiaceae</taxon>
        <taxon>Archangium</taxon>
    </lineage>
</organism>
<dbReference type="EMBL" id="JAPNKA010000001">
    <property type="protein sequence ID" value="MCY1076403.1"/>
    <property type="molecule type" value="Genomic_DNA"/>
</dbReference>